<dbReference type="VEuPathDB" id="FungiDB:BD410DRAFT_280308"/>
<dbReference type="EMBL" id="ML170178">
    <property type="protein sequence ID" value="TDL21833.1"/>
    <property type="molecule type" value="Genomic_DNA"/>
</dbReference>
<dbReference type="Proteomes" id="UP000294933">
    <property type="component" value="Unassembled WGS sequence"/>
</dbReference>
<sequence>MKTAESLFNWQKCYSAALKAHNVRGRNLKLAKEFACTYRIKFAKVQKSPVFERVMLSFTRTKSLLTSSAWLSIQSQVEQEVAEAKARLRLPNGARKTIKCSRCPTVSIPRFFETDDDLANHVRRKHRTVDISTPGH</sequence>
<gene>
    <name evidence="1" type="ORF">BD410DRAFT_280308</name>
</gene>
<accession>A0A4Y7Q2F9</accession>
<dbReference type="AlphaFoldDB" id="A0A4Y7Q2F9"/>
<evidence type="ECO:0000313" key="1">
    <source>
        <dbReference type="EMBL" id="TDL21833.1"/>
    </source>
</evidence>
<keyword evidence="2" id="KW-1185">Reference proteome</keyword>
<protein>
    <submittedName>
        <fullName evidence="1">Uncharacterized protein</fullName>
    </submittedName>
</protein>
<organism evidence="1 2">
    <name type="scientific">Rickenella mellea</name>
    <dbReference type="NCBI Taxonomy" id="50990"/>
    <lineage>
        <taxon>Eukaryota</taxon>
        <taxon>Fungi</taxon>
        <taxon>Dikarya</taxon>
        <taxon>Basidiomycota</taxon>
        <taxon>Agaricomycotina</taxon>
        <taxon>Agaricomycetes</taxon>
        <taxon>Hymenochaetales</taxon>
        <taxon>Rickenellaceae</taxon>
        <taxon>Rickenella</taxon>
    </lineage>
</organism>
<reference evidence="1 2" key="1">
    <citation type="submission" date="2018-06" db="EMBL/GenBank/DDBJ databases">
        <title>A transcriptomic atlas of mushroom development highlights an independent origin of complex multicellularity.</title>
        <authorList>
            <consortium name="DOE Joint Genome Institute"/>
            <person name="Krizsan K."/>
            <person name="Almasi E."/>
            <person name="Merenyi Z."/>
            <person name="Sahu N."/>
            <person name="Viragh M."/>
            <person name="Koszo T."/>
            <person name="Mondo S."/>
            <person name="Kiss B."/>
            <person name="Balint B."/>
            <person name="Kues U."/>
            <person name="Barry K."/>
            <person name="Hegedus J.C."/>
            <person name="Henrissat B."/>
            <person name="Johnson J."/>
            <person name="Lipzen A."/>
            <person name="Ohm R."/>
            <person name="Nagy I."/>
            <person name="Pangilinan J."/>
            <person name="Yan J."/>
            <person name="Xiong Y."/>
            <person name="Grigoriev I.V."/>
            <person name="Hibbett D.S."/>
            <person name="Nagy L.G."/>
        </authorList>
    </citation>
    <scope>NUCLEOTIDE SEQUENCE [LARGE SCALE GENOMIC DNA]</scope>
    <source>
        <strain evidence="1 2">SZMC22713</strain>
    </source>
</reference>
<name>A0A4Y7Q2F9_9AGAM</name>
<evidence type="ECO:0000313" key="2">
    <source>
        <dbReference type="Proteomes" id="UP000294933"/>
    </source>
</evidence>
<proteinExistence type="predicted"/>